<comment type="caution">
    <text evidence="5">The sequence shown here is derived from an EMBL/GenBank/DDBJ whole genome shotgun (WGS) entry which is preliminary data.</text>
</comment>
<dbReference type="InterPro" id="IPR001373">
    <property type="entry name" value="Cullin_N"/>
</dbReference>
<proteinExistence type="inferred from homology"/>
<dbReference type="Pfam" id="PF00888">
    <property type="entry name" value="Cullin"/>
    <property type="match status" value="1"/>
</dbReference>
<evidence type="ECO:0000256" key="3">
    <source>
        <dbReference type="ARBA" id="ARBA00022786"/>
    </source>
</evidence>
<dbReference type="SUPFAM" id="SSF74788">
    <property type="entry name" value="Cullin repeat-like"/>
    <property type="match status" value="1"/>
</dbReference>
<dbReference type="EMBL" id="JAYKXP010000082">
    <property type="protein sequence ID" value="KAK7029481.1"/>
    <property type="molecule type" value="Genomic_DNA"/>
</dbReference>
<dbReference type="PANTHER" id="PTHR11932">
    <property type="entry name" value="CULLIN"/>
    <property type="match status" value="1"/>
</dbReference>
<evidence type="ECO:0000256" key="2">
    <source>
        <dbReference type="ARBA" id="ARBA00006019"/>
    </source>
</evidence>
<name>A0AAW0BTH5_9AGAR</name>
<keyword evidence="5" id="KW-0436">Ligase</keyword>
<gene>
    <name evidence="5" type="primary">CDC53_3</name>
    <name evidence="5" type="ORF">VNI00_014514</name>
</gene>
<dbReference type="GO" id="GO:0006511">
    <property type="term" value="P:ubiquitin-dependent protein catabolic process"/>
    <property type="evidence" value="ECO:0007669"/>
    <property type="project" value="InterPro"/>
</dbReference>
<comment type="pathway">
    <text evidence="1">Protein modification; protein ubiquitination.</text>
</comment>
<dbReference type="GO" id="GO:0016874">
    <property type="term" value="F:ligase activity"/>
    <property type="evidence" value="ECO:0007669"/>
    <property type="project" value="UniProtKB-KW"/>
</dbReference>
<dbReference type="FunFam" id="1.20.1310.10:FF:000011">
    <property type="entry name" value="Cullin 1"/>
    <property type="match status" value="1"/>
</dbReference>
<accession>A0AAW0BTH5</accession>
<dbReference type="Gene3D" id="1.20.1310.10">
    <property type="entry name" value="Cullin Repeats"/>
    <property type="match status" value="2"/>
</dbReference>
<reference evidence="5 6" key="1">
    <citation type="submission" date="2024-01" db="EMBL/GenBank/DDBJ databases">
        <title>A draft genome for a cacao thread blight-causing isolate of Paramarasmius palmivorus.</title>
        <authorList>
            <person name="Baruah I.K."/>
            <person name="Bukari Y."/>
            <person name="Amoako-Attah I."/>
            <person name="Meinhardt L.W."/>
            <person name="Bailey B.A."/>
            <person name="Cohen S.P."/>
        </authorList>
    </citation>
    <scope>NUCLEOTIDE SEQUENCE [LARGE SCALE GENOMIC DNA]</scope>
    <source>
        <strain evidence="5 6">GH-12</strain>
    </source>
</reference>
<sequence length="236" mass="27127">MGSDLYNNLIRCFVAHLKAICDVNLTCSPMTACADKPQQTDSLQEEAPLRYYAQEWDRYTTGANYINRLFTYLNRHWVKRERDEGRKTVYPVYTLALVQWKNNLFVPVQQKHAKLAGAILRLIEQQRNGETIDQGLVKKVVDSFVSLGLDDTGTNKACLDVYKEHFENPSIEATELYYKKESASFLAEFSVSEYLKKAEERLKEEEGRVDRYLNTQTRKTLITANVNTSSSVSTQS</sequence>
<keyword evidence="3" id="KW-0833">Ubl conjugation pathway</keyword>
<dbReference type="Proteomes" id="UP001383192">
    <property type="component" value="Unassembled WGS sequence"/>
</dbReference>
<dbReference type="InterPro" id="IPR016159">
    <property type="entry name" value="Cullin_repeat-like_dom_sf"/>
</dbReference>
<protein>
    <submittedName>
        <fullName evidence="5">Ubiquitin ligase (Cullin) of SCF</fullName>
    </submittedName>
</protein>
<evidence type="ECO:0000313" key="6">
    <source>
        <dbReference type="Proteomes" id="UP001383192"/>
    </source>
</evidence>
<evidence type="ECO:0000259" key="4">
    <source>
        <dbReference type="Pfam" id="PF00888"/>
    </source>
</evidence>
<keyword evidence="6" id="KW-1185">Reference proteome</keyword>
<dbReference type="AlphaFoldDB" id="A0AAW0BTH5"/>
<evidence type="ECO:0000256" key="1">
    <source>
        <dbReference type="ARBA" id="ARBA00004906"/>
    </source>
</evidence>
<dbReference type="InterPro" id="IPR045093">
    <property type="entry name" value="Cullin"/>
</dbReference>
<feature type="domain" description="Cullin N-terminal" evidence="4">
    <location>
        <begin position="2"/>
        <end position="224"/>
    </location>
</feature>
<evidence type="ECO:0000313" key="5">
    <source>
        <dbReference type="EMBL" id="KAK7029481.1"/>
    </source>
</evidence>
<dbReference type="GO" id="GO:0031625">
    <property type="term" value="F:ubiquitin protein ligase binding"/>
    <property type="evidence" value="ECO:0007669"/>
    <property type="project" value="InterPro"/>
</dbReference>
<organism evidence="5 6">
    <name type="scientific">Paramarasmius palmivorus</name>
    <dbReference type="NCBI Taxonomy" id="297713"/>
    <lineage>
        <taxon>Eukaryota</taxon>
        <taxon>Fungi</taxon>
        <taxon>Dikarya</taxon>
        <taxon>Basidiomycota</taxon>
        <taxon>Agaricomycotina</taxon>
        <taxon>Agaricomycetes</taxon>
        <taxon>Agaricomycetidae</taxon>
        <taxon>Agaricales</taxon>
        <taxon>Marasmiineae</taxon>
        <taxon>Marasmiaceae</taxon>
        <taxon>Paramarasmius</taxon>
    </lineage>
</organism>
<comment type="similarity">
    <text evidence="2">Belongs to the cullin family.</text>
</comment>